<feature type="transmembrane region" description="Helical" evidence="10">
    <location>
        <begin position="22"/>
        <end position="43"/>
    </location>
</feature>
<reference evidence="12" key="1">
    <citation type="journal article" date="2014" name="Int. J. Syst. Evol. Microbiol.">
        <title>Complete genome sequence of Corynebacterium casei LMG S-19264T (=DSM 44701T), isolated from a smear-ripened cheese.</title>
        <authorList>
            <consortium name="US DOE Joint Genome Institute (JGI-PGF)"/>
            <person name="Walter F."/>
            <person name="Albersmeier A."/>
            <person name="Kalinowski J."/>
            <person name="Ruckert C."/>
        </authorList>
    </citation>
    <scope>NUCLEOTIDE SEQUENCE</scope>
    <source>
        <strain evidence="12">CGMCC 1.15762</strain>
    </source>
</reference>
<sequence length="182" mass="19143">MTDATTDAPDSDGAGPKKSSKLPLIIGLVLALIGGGGGFFAAFTGMLPFGGGGAAQEAGDGQGADSHAEEGADHSEPFTVPDTAVAFVELPPLVISMGTIADLHHLRFQASIEVRPQHLQTVADLQPRIMDVLNSYLRALRPADIEAPGALISIRSQILRRLQLVAGEDRVRDLLIIEFVLN</sequence>
<dbReference type="AlphaFoldDB" id="A0A8J2ZLX0"/>
<dbReference type="GO" id="GO:0005886">
    <property type="term" value="C:plasma membrane"/>
    <property type="evidence" value="ECO:0007669"/>
    <property type="project" value="UniProtKB-SubCell"/>
</dbReference>
<dbReference type="InterPro" id="IPR005503">
    <property type="entry name" value="FliL"/>
</dbReference>
<feature type="region of interest" description="Disordered" evidence="11">
    <location>
        <begin position="54"/>
        <end position="77"/>
    </location>
</feature>
<dbReference type="GO" id="GO:0071973">
    <property type="term" value="P:bacterial-type flagellum-dependent cell motility"/>
    <property type="evidence" value="ECO:0007669"/>
    <property type="project" value="InterPro"/>
</dbReference>
<keyword evidence="13" id="KW-1185">Reference proteome</keyword>
<name>A0A8J2ZLX0_9RHOB</name>
<gene>
    <name evidence="12" type="ORF">GCM10011415_31740</name>
</gene>
<evidence type="ECO:0000256" key="11">
    <source>
        <dbReference type="SAM" id="MobiDB-lite"/>
    </source>
</evidence>
<evidence type="ECO:0000256" key="6">
    <source>
        <dbReference type="ARBA" id="ARBA00022692"/>
    </source>
</evidence>
<evidence type="ECO:0000256" key="10">
    <source>
        <dbReference type="RuleBase" id="RU364125"/>
    </source>
</evidence>
<comment type="subcellular location">
    <subcellularLocation>
        <location evidence="10">Cell inner membrane</location>
    </subcellularLocation>
    <subcellularLocation>
        <location evidence="2">Cell membrane</location>
        <topology evidence="2">Single-pass membrane protein</topology>
    </subcellularLocation>
</comment>
<dbReference type="Pfam" id="PF03748">
    <property type="entry name" value="FliL"/>
    <property type="match status" value="1"/>
</dbReference>
<keyword evidence="6 10" id="KW-0812">Transmembrane</keyword>
<dbReference type="GO" id="GO:0006935">
    <property type="term" value="P:chemotaxis"/>
    <property type="evidence" value="ECO:0007669"/>
    <property type="project" value="UniProtKB-KW"/>
</dbReference>
<keyword evidence="12" id="KW-0969">Cilium</keyword>
<evidence type="ECO:0000256" key="9">
    <source>
        <dbReference type="ARBA" id="ARBA00023136"/>
    </source>
</evidence>
<evidence type="ECO:0000256" key="1">
    <source>
        <dbReference type="ARBA" id="ARBA00002254"/>
    </source>
</evidence>
<organism evidence="12 13">
    <name type="scientific">Salipiger pallidus</name>
    <dbReference type="NCBI Taxonomy" id="1775170"/>
    <lineage>
        <taxon>Bacteria</taxon>
        <taxon>Pseudomonadati</taxon>
        <taxon>Pseudomonadota</taxon>
        <taxon>Alphaproteobacteria</taxon>
        <taxon>Rhodobacterales</taxon>
        <taxon>Roseobacteraceae</taxon>
        <taxon>Salipiger</taxon>
    </lineage>
</organism>
<feature type="compositionally biased region" description="Low complexity" evidence="11">
    <location>
        <begin position="55"/>
        <end position="65"/>
    </location>
</feature>
<dbReference type="EMBL" id="BMJV01000006">
    <property type="protein sequence ID" value="GGG80064.1"/>
    <property type="molecule type" value="Genomic_DNA"/>
</dbReference>
<keyword evidence="5 10" id="KW-0145">Chemotaxis</keyword>
<keyword evidence="12" id="KW-0966">Cell projection</keyword>
<evidence type="ECO:0000256" key="7">
    <source>
        <dbReference type="ARBA" id="ARBA00022779"/>
    </source>
</evidence>
<evidence type="ECO:0000313" key="12">
    <source>
        <dbReference type="EMBL" id="GGG80064.1"/>
    </source>
</evidence>
<keyword evidence="7 10" id="KW-0283">Flagellar rotation</keyword>
<feature type="compositionally biased region" description="Basic and acidic residues" evidence="11">
    <location>
        <begin position="66"/>
        <end position="76"/>
    </location>
</feature>
<dbReference type="Proteomes" id="UP000617145">
    <property type="component" value="Unassembled WGS sequence"/>
</dbReference>
<dbReference type="GO" id="GO:0009425">
    <property type="term" value="C:bacterial-type flagellum basal body"/>
    <property type="evidence" value="ECO:0007669"/>
    <property type="project" value="InterPro"/>
</dbReference>
<evidence type="ECO:0000256" key="4">
    <source>
        <dbReference type="ARBA" id="ARBA00022475"/>
    </source>
</evidence>
<reference evidence="12" key="2">
    <citation type="submission" date="2020-09" db="EMBL/GenBank/DDBJ databases">
        <authorList>
            <person name="Sun Q."/>
            <person name="Zhou Y."/>
        </authorList>
    </citation>
    <scope>NUCLEOTIDE SEQUENCE</scope>
    <source>
        <strain evidence="12">CGMCC 1.15762</strain>
    </source>
</reference>
<dbReference type="RefSeq" id="WP_188791204.1">
    <property type="nucleotide sequence ID" value="NZ_BMJV01000006.1"/>
</dbReference>
<evidence type="ECO:0000256" key="2">
    <source>
        <dbReference type="ARBA" id="ARBA00004162"/>
    </source>
</evidence>
<protein>
    <recommendedName>
        <fullName evidence="10">Flagellar protein FliL</fullName>
    </recommendedName>
</protein>
<keyword evidence="9 10" id="KW-0472">Membrane</keyword>
<evidence type="ECO:0000256" key="5">
    <source>
        <dbReference type="ARBA" id="ARBA00022500"/>
    </source>
</evidence>
<comment type="function">
    <text evidence="1 10">Controls the rotational direction of flagella during chemotaxis.</text>
</comment>
<accession>A0A8J2ZLX0</accession>
<keyword evidence="4" id="KW-1003">Cell membrane</keyword>
<comment type="caution">
    <text evidence="12">The sequence shown here is derived from an EMBL/GenBank/DDBJ whole genome shotgun (WGS) entry which is preliminary data.</text>
</comment>
<keyword evidence="8 10" id="KW-1133">Transmembrane helix</keyword>
<keyword evidence="12" id="KW-0282">Flagellum</keyword>
<comment type="similarity">
    <text evidence="3 10">Belongs to the FliL family.</text>
</comment>
<keyword evidence="10" id="KW-0997">Cell inner membrane</keyword>
<evidence type="ECO:0000256" key="3">
    <source>
        <dbReference type="ARBA" id="ARBA00008281"/>
    </source>
</evidence>
<proteinExistence type="inferred from homology"/>
<evidence type="ECO:0000313" key="13">
    <source>
        <dbReference type="Proteomes" id="UP000617145"/>
    </source>
</evidence>
<evidence type="ECO:0000256" key="8">
    <source>
        <dbReference type="ARBA" id="ARBA00022989"/>
    </source>
</evidence>